<dbReference type="GO" id="GO:0006166">
    <property type="term" value="P:purine ribonucleoside salvage"/>
    <property type="evidence" value="ECO:0007669"/>
    <property type="project" value="TreeGrafter"/>
</dbReference>
<reference evidence="12 13" key="1">
    <citation type="submission" date="2018-05" db="EMBL/GenBank/DDBJ databases">
        <title>Brumimicrobium oceani sp. nov., isolated from coastal sediment.</title>
        <authorList>
            <person name="Kou Y."/>
        </authorList>
    </citation>
    <scope>NUCLEOTIDE SEQUENCE [LARGE SCALE GENOMIC DNA]</scope>
    <source>
        <strain evidence="12 13">C305</strain>
    </source>
</reference>
<dbReference type="GO" id="GO:0005975">
    <property type="term" value="P:carbohydrate metabolic process"/>
    <property type="evidence" value="ECO:0007669"/>
    <property type="project" value="InterPro"/>
</dbReference>
<proteinExistence type="inferred from homology"/>
<dbReference type="InterPro" id="IPR005843">
    <property type="entry name" value="A-D-PHexomutase_C"/>
</dbReference>
<comment type="similarity">
    <text evidence="2 7">Belongs to the phosphohexose mutase family.</text>
</comment>
<dbReference type="GO" id="GO:0008973">
    <property type="term" value="F:phosphopentomutase activity"/>
    <property type="evidence" value="ECO:0007669"/>
    <property type="project" value="TreeGrafter"/>
</dbReference>
<keyword evidence="4 7" id="KW-0479">Metal-binding</keyword>
<dbReference type="SUPFAM" id="SSF55957">
    <property type="entry name" value="Phosphoglucomutase, C-terminal domain"/>
    <property type="match status" value="1"/>
</dbReference>
<dbReference type="InterPro" id="IPR005846">
    <property type="entry name" value="A-D-PHexomutase_a/b/a-III"/>
</dbReference>
<dbReference type="Pfam" id="PF02879">
    <property type="entry name" value="PGM_PMM_II"/>
    <property type="match status" value="1"/>
</dbReference>
<dbReference type="GO" id="GO:0000287">
    <property type="term" value="F:magnesium ion binding"/>
    <property type="evidence" value="ECO:0007669"/>
    <property type="project" value="InterPro"/>
</dbReference>
<dbReference type="InterPro" id="IPR005841">
    <property type="entry name" value="Alpha-D-phosphohexomutase_SF"/>
</dbReference>
<protein>
    <submittedName>
        <fullName evidence="12">Phosphoglucosamine mutase</fullName>
    </submittedName>
</protein>
<comment type="cofactor">
    <cofactor evidence="1">
        <name>Mg(2+)</name>
        <dbReference type="ChEBI" id="CHEBI:18420"/>
    </cofactor>
</comment>
<dbReference type="EMBL" id="QFRJ01000001">
    <property type="protein sequence ID" value="PWH87249.1"/>
    <property type="molecule type" value="Genomic_DNA"/>
</dbReference>
<evidence type="ECO:0000256" key="2">
    <source>
        <dbReference type="ARBA" id="ARBA00010231"/>
    </source>
</evidence>
<evidence type="ECO:0000256" key="4">
    <source>
        <dbReference type="ARBA" id="ARBA00022723"/>
    </source>
</evidence>
<feature type="domain" description="Alpha-D-phosphohexomutase alpha/beta/alpha" evidence="11">
    <location>
        <begin position="264"/>
        <end position="374"/>
    </location>
</feature>
<organism evidence="12 13">
    <name type="scientific">Brumimicrobium oceani</name>
    <dbReference type="NCBI Taxonomy" id="2100725"/>
    <lineage>
        <taxon>Bacteria</taxon>
        <taxon>Pseudomonadati</taxon>
        <taxon>Bacteroidota</taxon>
        <taxon>Flavobacteriia</taxon>
        <taxon>Flavobacteriales</taxon>
        <taxon>Crocinitomicaceae</taxon>
        <taxon>Brumimicrobium</taxon>
    </lineage>
</organism>
<dbReference type="InterPro" id="IPR036900">
    <property type="entry name" value="A-D-PHexomutase_C_sf"/>
</dbReference>
<dbReference type="InterPro" id="IPR016066">
    <property type="entry name" value="A-D-PHexomutase_CS"/>
</dbReference>
<dbReference type="SUPFAM" id="SSF53738">
    <property type="entry name" value="Phosphoglucomutase, first 3 domains"/>
    <property type="match status" value="2"/>
</dbReference>
<gene>
    <name evidence="12" type="ORF">DIT68_02545</name>
</gene>
<evidence type="ECO:0000259" key="8">
    <source>
        <dbReference type="Pfam" id="PF00408"/>
    </source>
</evidence>
<dbReference type="PANTHER" id="PTHR45745">
    <property type="entry name" value="PHOSPHOMANNOMUTASE 45A"/>
    <property type="match status" value="1"/>
</dbReference>
<feature type="domain" description="Alpha-D-phosphohexomutase alpha/beta/alpha" evidence="9">
    <location>
        <begin position="4"/>
        <end position="133"/>
    </location>
</feature>
<dbReference type="Pfam" id="PF00408">
    <property type="entry name" value="PGM_PMM_IV"/>
    <property type="match status" value="1"/>
</dbReference>
<dbReference type="Pfam" id="PF02880">
    <property type="entry name" value="PGM_PMM_III"/>
    <property type="match status" value="1"/>
</dbReference>
<keyword evidence="6" id="KW-0413">Isomerase</keyword>
<dbReference type="InterPro" id="IPR005845">
    <property type="entry name" value="A-D-PHexomutase_a/b/a-II"/>
</dbReference>
<dbReference type="PRINTS" id="PR00509">
    <property type="entry name" value="PGMPMM"/>
</dbReference>
<dbReference type="PANTHER" id="PTHR45745:SF1">
    <property type="entry name" value="PHOSPHOGLUCOMUTASE 2B-RELATED"/>
    <property type="match status" value="1"/>
</dbReference>
<dbReference type="Proteomes" id="UP000245370">
    <property type="component" value="Unassembled WGS sequence"/>
</dbReference>
<dbReference type="InterPro" id="IPR005844">
    <property type="entry name" value="A-D-PHexomutase_a/b/a-I"/>
</dbReference>
<evidence type="ECO:0000256" key="1">
    <source>
        <dbReference type="ARBA" id="ARBA00001946"/>
    </source>
</evidence>
<dbReference type="Gene3D" id="3.40.120.10">
    <property type="entry name" value="Alpha-D-Glucose-1,6-Bisphosphate, subunit A, domain 3"/>
    <property type="match status" value="3"/>
</dbReference>
<evidence type="ECO:0000256" key="5">
    <source>
        <dbReference type="ARBA" id="ARBA00022842"/>
    </source>
</evidence>
<evidence type="ECO:0000259" key="10">
    <source>
        <dbReference type="Pfam" id="PF02879"/>
    </source>
</evidence>
<feature type="domain" description="Alpha-D-phosphohexomutase alpha/beta/alpha" evidence="10">
    <location>
        <begin position="163"/>
        <end position="260"/>
    </location>
</feature>
<evidence type="ECO:0000256" key="6">
    <source>
        <dbReference type="ARBA" id="ARBA00023235"/>
    </source>
</evidence>
<accession>A0A2U2XHH5</accession>
<evidence type="ECO:0000313" key="13">
    <source>
        <dbReference type="Proteomes" id="UP000245370"/>
    </source>
</evidence>
<evidence type="ECO:0000313" key="12">
    <source>
        <dbReference type="EMBL" id="PWH87249.1"/>
    </source>
</evidence>
<dbReference type="Gene3D" id="3.30.310.50">
    <property type="entry name" value="Alpha-D-phosphohexomutase, C-terminal domain"/>
    <property type="match status" value="1"/>
</dbReference>
<evidence type="ECO:0000259" key="11">
    <source>
        <dbReference type="Pfam" id="PF02880"/>
    </source>
</evidence>
<dbReference type="AlphaFoldDB" id="A0A2U2XHH5"/>
<keyword evidence="13" id="KW-1185">Reference proteome</keyword>
<name>A0A2U2XHH5_9FLAO</name>
<reference evidence="12 13" key="2">
    <citation type="submission" date="2018-05" db="EMBL/GenBank/DDBJ databases">
        <authorList>
            <person name="Lanie J.A."/>
            <person name="Ng W.-L."/>
            <person name="Kazmierczak K.M."/>
            <person name="Andrzejewski T.M."/>
            <person name="Davidsen T.M."/>
            <person name="Wayne K.J."/>
            <person name="Tettelin H."/>
            <person name="Glass J.I."/>
            <person name="Rusch D."/>
            <person name="Podicherti R."/>
            <person name="Tsui H.-C.T."/>
            <person name="Winkler M.E."/>
        </authorList>
    </citation>
    <scope>NUCLEOTIDE SEQUENCE [LARGE SCALE GENOMIC DNA]</scope>
    <source>
        <strain evidence="12 13">C305</strain>
    </source>
</reference>
<dbReference type="InterPro" id="IPR016055">
    <property type="entry name" value="A-D-PHexomutase_a/b/a-I/II/III"/>
</dbReference>
<dbReference type="Pfam" id="PF02878">
    <property type="entry name" value="PGM_PMM_I"/>
    <property type="match status" value="1"/>
</dbReference>
<evidence type="ECO:0000256" key="7">
    <source>
        <dbReference type="RuleBase" id="RU004326"/>
    </source>
</evidence>
<keyword evidence="5 7" id="KW-0460">Magnesium</keyword>
<feature type="domain" description="Alpha-D-phosphohexomutase C-terminal" evidence="8">
    <location>
        <begin position="418"/>
        <end position="457"/>
    </location>
</feature>
<comment type="caution">
    <text evidence="12">The sequence shown here is derived from an EMBL/GenBank/DDBJ whole genome shotgun (WGS) entry which is preliminary data.</text>
</comment>
<sequence length="469" mass="51948">MDKIKFGTDGWRAVIGDTYTVRNIARVAEGTAKWVKKQSDEPTIVIGHDCRFNGRLFMETAIKVYLHHGIKVYYADGFVSTPMVSMGTKQYGANIGVVLTASHNPPSYGGYKLKSNFGGPLLPDKIQEVEDLIPDTVDAEILSADLDQAIADKRLIKVDLETTYIDAVKESFDVEAIKNSGLRLAFDAMYGSGQNVLKPLFPEMSMLHCEHNPGFMGQAPEPIAKNLKELEAFIKADGNIDAALATDGDADRIGLYGKDGEFIDSHHIILLLIHYMVKYKGMTGKVVTAFSCSPKIAKMCKHYGLDHQTVKIGFKHIAGIMIDEDVLLGGEESGGIATKGHIPERDGIWMGMIIWEFMAKSGKSLASLIDEVYEIVGAFKFERSDLHISEELKQEIISNCENNAYASFGKYEVQSVETIDGFKFFLPNDSWVMIRPSGTEPVLRVYAEAIDLDEVRVILKATEDTLLKK</sequence>
<dbReference type="OrthoDB" id="9806956at2"/>
<evidence type="ECO:0000256" key="3">
    <source>
        <dbReference type="ARBA" id="ARBA00022553"/>
    </source>
</evidence>
<evidence type="ECO:0000259" key="9">
    <source>
        <dbReference type="Pfam" id="PF02878"/>
    </source>
</evidence>
<keyword evidence="3" id="KW-0597">Phosphoprotein</keyword>
<dbReference type="PROSITE" id="PS00710">
    <property type="entry name" value="PGM_PMM"/>
    <property type="match status" value="1"/>
</dbReference>